<evidence type="ECO:0000256" key="1">
    <source>
        <dbReference type="SAM" id="Phobius"/>
    </source>
</evidence>
<reference evidence="3 4" key="1">
    <citation type="submission" date="2016-11" db="EMBL/GenBank/DDBJ databases">
        <authorList>
            <person name="Jaros S."/>
            <person name="Januszkiewicz K."/>
            <person name="Wedrychowicz H."/>
        </authorList>
    </citation>
    <scope>NUCLEOTIDE SEQUENCE [LARGE SCALE GENOMIC DNA]</scope>
    <source>
        <strain evidence="3 4">DSM 21758</strain>
    </source>
</reference>
<evidence type="ECO:0000259" key="2">
    <source>
        <dbReference type="Pfam" id="PF00561"/>
    </source>
</evidence>
<evidence type="ECO:0000313" key="4">
    <source>
        <dbReference type="Proteomes" id="UP000184310"/>
    </source>
</evidence>
<dbReference type="SUPFAM" id="SSF53474">
    <property type="entry name" value="alpha/beta-Hydrolases"/>
    <property type="match status" value="1"/>
</dbReference>
<feature type="domain" description="AB hydrolase-1" evidence="2">
    <location>
        <begin position="61"/>
        <end position="282"/>
    </location>
</feature>
<keyword evidence="1" id="KW-1133">Transmembrane helix</keyword>
<feature type="transmembrane region" description="Helical" evidence="1">
    <location>
        <begin position="7"/>
        <end position="34"/>
    </location>
</feature>
<dbReference type="Proteomes" id="UP000184310">
    <property type="component" value="Unassembled WGS sequence"/>
</dbReference>
<gene>
    <name evidence="3" type="ORF">SAMN02745163_03101</name>
</gene>
<dbReference type="GO" id="GO:0016020">
    <property type="term" value="C:membrane"/>
    <property type="evidence" value="ECO:0007669"/>
    <property type="project" value="TreeGrafter"/>
</dbReference>
<organism evidence="3 4">
    <name type="scientific">Clostridium cavendishii DSM 21758</name>
    <dbReference type="NCBI Taxonomy" id="1121302"/>
    <lineage>
        <taxon>Bacteria</taxon>
        <taxon>Bacillati</taxon>
        <taxon>Bacillota</taxon>
        <taxon>Clostridia</taxon>
        <taxon>Eubacteriales</taxon>
        <taxon>Clostridiaceae</taxon>
        <taxon>Clostridium</taxon>
    </lineage>
</organism>
<dbReference type="PRINTS" id="PR00111">
    <property type="entry name" value="ABHYDROLASE"/>
</dbReference>
<proteinExistence type="predicted"/>
<dbReference type="InterPro" id="IPR050266">
    <property type="entry name" value="AB_hydrolase_sf"/>
</dbReference>
<dbReference type="InterPro" id="IPR029058">
    <property type="entry name" value="AB_hydrolase_fold"/>
</dbReference>
<evidence type="ECO:0000313" key="3">
    <source>
        <dbReference type="EMBL" id="SHK05391.1"/>
    </source>
</evidence>
<protein>
    <submittedName>
        <fullName evidence="3">Pimeloyl-ACP methyl ester carboxylesterase</fullName>
    </submittedName>
</protein>
<dbReference type="InterPro" id="IPR000073">
    <property type="entry name" value="AB_hydrolase_1"/>
</dbReference>
<keyword evidence="4" id="KW-1185">Reference proteome</keyword>
<keyword evidence="1" id="KW-0472">Membrane</keyword>
<dbReference type="PANTHER" id="PTHR43798">
    <property type="entry name" value="MONOACYLGLYCEROL LIPASE"/>
    <property type="match status" value="1"/>
</dbReference>
<dbReference type="PANTHER" id="PTHR43798:SF28">
    <property type="entry name" value="AB HYDROLASE-1 DOMAIN-CONTAINING PROTEIN"/>
    <property type="match status" value="1"/>
</dbReference>
<dbReference type="OrthoDB" id="9775557at2"/>
<name>A0A1M6PBQ5_9CLOT</name>
<sequence length="297" mass="33886">MKRLSRAFFFIMSFLLLFIILGNLIAYLSIFLHYDGVFSKTNTQKVNNIDINYKILGEGSPVLLIHDLNSSSVDFNEISTLLSKTNKIVLLDLPGCGLSSTDENINYSKENLAKTCNDLMNKLGYSKYSLIGHSTGGNLCTEITKLYPNSISKLILLSPNIFSKPNKNIFPPIILKALKLNYFSSLIHYYNSFYNKNFIDFNTFEENFYYTSQKPSKSLSKLYLVDISFKEEDLKNINTSTLILWGMNDKILPFSDSYKLNDTLKNSKLVLLSQTGHNPHLETKEIVLKEINAFLSR</sequence>
<dbReference type="Pfam" id="PF00561">
    <property type="entry name" value="Abhydrolase_1"/>
    <property type="match status" value="1"/>
</dbReference>
<dbReference type="EMBL" id="FQZB01000013">
    <property type="protein sequence ID" value="SHK05391.1"/>
    <property type="molecule type" value="Genomic_DNA"/>
</dbReference>
<dbReference type="AlphaFoldDB" id="A0A1M6PBQ5"/>
<keyword evidence="1" id="KW-0812">Transmembrane</keyword>
<dbReference type="RefSeq" id="WP_072989755.1">
    <property type="nucleotide sequence ID" value="NZ_FQZB01000013.1"/>
</dbReference>
<dbReference type="Gene3D" id="3.40.50.1820">
    <property type="entry name" value="alpha/beta hydrolase"/>
    <property type="match status" value="1"/>
</dbReference>
<dbReference type="STRING" id="1121302.SAMN02745163_03101"/>
<accession>A0A1M6PBQ5</accession>